<dbReference type="Proteomes" id="UP000280698">
    <property type="component" value="Unassembled WGS sequence"/>
</dbReference>
<dbReference type="Pfam" id="PF04978">
    <property type="entry name" value="MST"/>
    <property type="match status" value="1"/>
</dbReference>
<gene>
    <name evidence="1" type="ORF">EFE23_10415</name>
</gene>
<evidence type="ECO:0000313" key="2">
    <source>
        <dbReference type="Proteomes" id="UP000280698"/>
    </source>
</evidence>
<sequence length="157" mass="17519">MKHLDGQRRHVLGILEGLDEAALRRPVLPSGWSCLGLVRHLTEDVERFWFRCVVDGEAEAIAALSGTADAWQVDPDIPAVEVLERYRREIDRANAVIAAAPLDAAPAWWPPDQFGDWRLDSVREVILHVISETACHAGHLDAVRELTDGRTWLINSA</sequence>
<organism evidence="1 2">
    <name type="scientific">Micromonospora solifontis</name>
    <dbReference type="NCBI Taxonomy" id="2487138"/>
    <lineage>
        <taxon>Bacteria</taxon>
        <taxon>Bacillati</taxon>
        <taxon>Actinomycetota</taxon>
        <taxon>Actinomycetes</taxon>
        <taxon>Micromonosporales</taxon>
        <taxon>Micromonosporaceae</taxon>
        <taxon>Micromonospora</taxon>
    </lineage>
</organism>
<dbReference type="SUPFAM" id="SSF109854">
    <property type="entry name" value="DinB/YfiT-like putative metalloenzymes"/>
    <property type="match status" value="1"/>
</dbReference>
<evidence type="ECO:0000313" key="1">
    <source>
        <dbReference type="EMBL" id="RNL99308.1"/>
    </source>
</evidence>
<dbReference type="InterPro" id="IPR007061">
    <property type="entry name" value="MST-like"/>
</dbReference>
<reference evidence="1 2" key="1">
    <citation type="submission" date="2018-11" db="EMBL/GenBank/DDBJ databases">
        <title>Micromonospora sp. PPF5-17, a new actinomycetes isolated from a hot spring soil.</title>
        <authorList>
            <person name="Thawai C."/>
        </authorList>
    </citation>
    <scope>NUCLEOTIDE SEQUENCE [LARGE SCALE GENOMIC DNA]</scope>
    <source>
        <strain evidence="1 2">PPF5-17</strain>
    </source>
</reference>
<accession>A0ABX9WI76</accession>
<dbReference type="Gene3D" id="1.20.120.450">
    <property type="entry name" value="dinb family like domain"/>
    <property type="match status" value="1"/>
</dbReference>
<name>A0ABX9WI76_9ACTN</name>
<protein>
    <submittedName>
        <fullName evidence="1">DUF664 domain-containing protein</fullName>
    </submittedName>
</protein>
<keyword evidence="2" id="KW-1185">Reference proteome</keyword>
<comment type="caution">
    <text evidence="1">The sequence shown here is derived from an EMBL/GenBank/DDBJ whole genome shotgun (WGS) entry which is preliminary data.</text>
</comment>
<dbReference type="InterPro" id="IPR034660">
    <property type="entry name" value="DinB/YfiT-like"/>
</dbReference>
<dbReference type="EMBL" id="RJLN01000022">
    <property type="protein sequence ID" value="RNL99308.1"/>
    <property type="molecule type" value="Genomic_DNA"/>
</dbReference>
<proteinExistence type="predicted"/>